<comment type="caution">
    <text evidence="1">The sequence shown here is derived from an EMBL/GenBank/DDBJ whole genome shotgun (WGS) entry which is preliminary data.</text>
</comment>
<dbReference type="EMBL" id="JASMRN010000009">
    <property type="protein sequence ID" value="MEZ7516053.1"/>
    <property type="molecule type" value="Genomic_DNA"/>
</dbReference>
<accession>A0ABV4KEG9</accession>
<keyword evidence="2" id="KW-1185">Reference proteome</keyword>
<sequence length="229" mass="25611">MDFITMLQLPVLDTNEVLKIAQEIADIERKEERPRMPKVSIRTHCDSASGFFVNYDSQKQVVLLCDIYDRDAQFQYIQVHSISSISLSNINKYGYLLSDGTIPFVPDASEIPTMLQLKKDIYSLELEVKGLSEKEIAIAYKSDETPADLEKFYASKVTSLLKETLSKIAADNLAKEAFTKSISTIDFNLGDKNNSNLEKEVISITIDTSKGLKSFPKAAALQSLIEKGL</sequence>
<organism evidence="1 2">
    <name type="scientific">Flavobacterium frigidarium</name>
    <dbReference type="NCBI Taxonomy" id="99286"/>
    <lineage>
        <taxon>Bacteria</taxon>
        <taxon>Pseudomonadati</taxon>
        <taxon>Bacteroidota</taxon>
        <taxon>Flavobacteriia</taxon>
        <taxon>Flavobacteriales</taxon>
        <taxon>Flavobacteriaceae</taxon>
        <taxon>Flavobacterium</taxon>
    </lineage>
</organism>
<gene>
    <name evidence="1" type="ORF">QO192_12255</name>
</gene>
<proteinExistence type="predicted"/>
<evidence type="ECO:0000313" key="1">
    <source>
        <dbReference type="EMBL" id="MEZ7516053.1"/>
    </source>
</evidence>
<reference evidence="1 2" key="1">
    <citation type="submission" date="2023-05" db="EMBL/GenBank/DDBJ databases">
        <title>Adaptations of aquatic viruses from atmosphere-close ecosystems of the Central Arctic Ocean.</title>
        <authorList>
            <person name="Rahlff J."/>
            <person name="Holmfeldt K."/>
        </authorList>
    </citation>
    <scope>NUCLEOTIDE SEQUENCE [LARGE SCALE GENOMIC DNA]</scope>
    <source>
        <strain evidence="1 2">Arc14</strain>
    </source>
</reference>
<name>A0ABV4KEG9_9FLAO</name>
<dbReference type="Proteomes" id="UP001568894">
    <property type="component" value="Unassembled WGS sequence"/>
</dbReference>
<evidence type="ECO:0000313" key="2">
    <source>
        <dbReference type="Proteomes" id="UP001568894"/>
    </source>
</evidence>
<dbReference type="RefSeq" id="WP_371570999.1">
    <property type="nucleotide sequence ID" value="NZ_JASMRN010000009.1"/>
</dbReference>
<protein>
    <submittedName>
        <fullName evidence="1">Uncharacterized protein</fullName>
    </submittedName>
</protein>